<reference evidence="1 2" key="1">
    <citation type="journal article" date="2012" name="New Phytol.">
        <title>Insight into trade-off between wood decay and parasitism from the genome of a fungal forest pathogen.</title>
        <authorList>
            <person name="Olson A."/>
            <person name="Aerts A."/>
            <person name="Asiegbu F."/>
            <person name="Belbahri L."/>
            <person name="Bouzid O."/>
            <person name="Broberg A."/>
            <person name="Canback B."/>
            <person name="Coutinho P.M."/>
            <person name="Cullen D."/>
            <person name="Dalman K."/>
            <person name="Deflorio G."/>
            <person name="van Diepen L.T."/>
            <person name="Dunand C."/>
            <person name="Duplessis S."/>
            <person name="Durling M."/>
            <person name="Gonthier P."/>
            <person name="Grimwood J."/>
            <person name="Fossdal C.G."/>
            <person name="Hansson D."/>
            <person name="Henrissat B."/>
            <person name="Hietala A."/>
            <person name="Himmelstrand K."/>
            <person name="Hoffmeister D."/>
            <person name="Hogberg N."/>
            <person name="James T.Y."/>
            <person name="Karlsson M."/>
            <person name="Kohler A."/>
            <person name="Kues U."/>
            <person name="Lee Y.H."/>
            <person name="Lin Y.C."/>
            <person name="Lind M."/>
            <person name="Lindquist E."/>
            <person name="Lombard V."/>
            <person name="Lucas S."/>
            <person name="Lunden K."/>
            <person name="Morin E."/>
            <person name="Murat C."/>
            <person name="Park J."/>
            <person name="Raffaello T."/>
            <person name="Rouze P."/>
            <person name="Salamov A."/>
            <person name="Schmutz J."/>
            <person name="Solheim H."/>
            <person name="Stahlberg J."/>
            <person name="Velez H."/>
            <person name="de Vries R.P."/>
            <person name="Wiebenga A."/>
            <person name="Woodward S."/>
            <person name="Yakovlev I."/>
            <person name="Garbelotto M."/>
            <person name="Martin F."/>
            <person name="Grigoriev I.V."/>
            <person name="Stenlid J."/>
        </authorList>
    </citation>
    <scope>NUCLEOTIDE SEQUENCE [LARGE SCALE GENOMIC DNA]</scope>
    <source>
        <strain evidence="1 2">TC 32-1</strain>
    </source>
</reference>
<dbReference type="RefSeq" id="XP_009552980.1">
    <property type="nucleotide sequence ID" value="XM_009554685.1"/>
</dbReference>
<dbReference type="AlphaFoldDB" id="W4JQ38"/>
<keyword evidence="2" id="KW-1185">Reference proteome</keyword>
<organism evidence="1 2">
    <name type="scientific">Heterobasidion irregulare (strain TC 32-1)</name>
    <dbReference type="NCBI Taxonomy" id="747525"/>
    <lineage>
        <taxon>Eukaryota</taxon>
        <taxon>Fungi</taxon>
        <taxon>Dikarya</taxon>
        <taxon>Basidiomycota</taxon>
        <taxon>Agaricomycotina</taxon>
        <taxon>Agaricomycetes</taxon>
        <taxon>Russulales</taxon>
        <taxon>Bondarzewiaceae</taxon>
        <taxon>Heterobasidion</taxon>
        <taxon>Heterobasidion annosum species complex</taxon>
    </lineage>
</organism>
<proteinExistence type="predicted"/>
<evidence type="ECO:0000313" key="2">
    <source>
        <dbReference type="Proteomes" id="UP000030671"/>
    </source>
</evidence>
<gene>
    <name evidence="1" type="ORF">HETIRDRAFT_224607</name>
</gene>
<feature type="non-terminal residue" evidence="1">
    <location>
        <position position="54"/>
    </location>
</feature>
<dbReference type="EMBL" id="KI925466">
    <property type="protein sequence ID" value="ETW75584.1"/>
    <property type="molecule type" value="Genomic_DNA"/>
</dbReference>
<dbReference type="GeneID" id="20668689"/>
<evidence type="ECO:0000313" key="1">
    <source>
        <dbReference type="EMBL" id="ETW75584.1"/>
    </source>
</evidence>
<protein>
    <submittedName>
        <fullName evidence="1">Uncharacterized protein</fullName>
    </submittedName>
</protein>
<dbReference type="Proteomes" id="UP000030671">
    <property type="component" value="Unassembled WGS sequence"/>
</dbReference>
<name>W4JQ38_HETIT</name>
<dbReference type="KEGG" id="hir:HETIRDRAFT_224607"/>
<dbReference type="HOGENOM" id="CLU_2996738_0_0_1"/>
<sequence>MLPQPRSLCSIRTFWISSFAATILRAPTPCSLQTLCHLHCHLFSHQHPQHPCRR</sequence>
<accession>W4JQ38</accession>
<dbReference type="InParanoid" id="W4JQ38"/>